<comment type="subcellular location">
    <subcellularLocation>
        <location evidence="1">Membrane</location>
        <topology evidence="1">Multi-pass membrane protein</topology>
    </subcellularLocation>
</comment>
<dbReference type="Pfam" id="PF00528">
    <property type="entry name" value="BPD_transp_1"/>
    <property type="match status" value="1"/>
</dbReference>
<evidence type="ECO:0000256" key="5">
    <source>
        <dbReference type="SAM" id="Phobius"/>
    </source>
</evidence>
<accession>A0A932I356</accession>
<keyword evidence="4 5" id="KW-0472">Membrane</keyword>
<dbReference type="EMBL" id="JACPUR010000038">
    <property type="protein sequence ID" value="MBI3129050.1"/>
    <property type="molecule type" value="Genomic_DNA"/>
</dbReference>
<evidence type="ECO:0000256" key="2">
    <source>
        <dbReference type="ARBA" id="ARBA00022692"/>
    </source>
</evidence>
<dbReference type="Proteomes" id="UP000782312">
    <property type="component" value="Unassembled WGS sequence"/>
</dbReference>
<proteinExistence type="predicted"/>
<keyword evidence="3 5" id="KW-1133">Transmembrane helix</keyword>
<evidence type="ECO:0000313" key="8">
    <source>
        <dbReference type="Proteomes" id="UP000782312"/>
    </source>
</evidence>
<protein>
    <submittedName>
        <fullName evidence="7">ABC transporter permease subunit</fullName>
    </submittedName>
</protein>
<feature type="domain" description="ABC transmembrane type-1" evidence="6">
    <location>
        <begin position="1"/>
        <end position="36"/>
    </location>
</feature>
<feature type="transmembrane region" description="Helical" evidence="5">
    <location>
        <begin position="6"/>
        <end position="31"/>
    </location>
</feature>
<dbReference type="AlphaFoldDB" id="A0A932I356"/>
<feature type="non-terminal residue" evidence="7">
    <location>
        <position position="1"/>
    </location>
</feature>
<organism evidence="7 8">
    <name type="scientific">Tectimicrobiota bacterium</name>
    <dbReference type="NCBI Taxonomy" id="2528274"/>
    <lineage>
        <taxon>Bacteria</taxon>
        <taxon>Pseudomonadati</taxon>
        <taxon>Nitrospinota/Tectimicrobiota group</taxon>
        <taxon>Candidatus Tectimicrobiota</taxon>
    </lineage>
</organism>
<evidence type="ECO:0000256" key="1">
    <source>
        <dbReference type="ARBA" id="ARBA00004141"/>
    </source>
</evidence>
<evidence type="ECO:0000313" key="7">
    <source>
        <dbReference type="EMBL" id="MBI3129050.1"/>
    </source>
</evidence>
<sequence>RDYNMIQGVILVYSFIVVVINLAVDLLYTVIDPRVSLGKEGR</sequence>
<comment type="caution">
    <text evidence="7">The sequence shown here is derived from an EMBL/GenBank/DDBJ whole genome shotgun (WGS) entry which is preliminary data.</text>
</comment>
<evidence type="ECO:0000256" key="3">
    <source>
        <dbReference type="ARBA" id="ARBA00022989"/>
    </source>
</evidence>
<dbReference type="GO" id="GO:0016020">
    <property type="term" value="C:membrane"/>
    <property type="evidence" value="ECO:0007669"/>
    <property type="project" value="UniProtKB-SubCell"/>
</dbReference>
<evidence type="ECO:0000256" key="4">
    <source>
        <dbReference type="ARBA" id="ARBA00023136"/>
    </source>
</evidence>
<dbReference type="InterPro" id="IPR000515">
    <property type="entry name" value="MetI-like"/>
</dbReference>
<keyword evidence="2 5" id="KW-0812">Transmembrane</keyword>
<evidence type="ECO:0000259" key="6">
    <source>
        <dbReference type="Pfam" id="PF00528"/>
    </source>
</evidence>
<reference evidence="7" key="1">
    <citation type="submission" date="2020-07" db="EMBL/GenBank/DDBJ databases">
        <title>Huge and variable diversity of episymbiotic CPR bacteria and DPANN archaea in groundwater ecosystems.</title>
        <authorList>
            <person name="He C.Y."/>
            <person name="Keren R."/>
            <person name="Whittaker M."/>
            <person name="Farag I.F."/>
            <person name="Doudna J."/>
            <person name="Cate J.H.D."/>
            <person name="Banfield J.F."/>
        </authorList>
    </citation>
    <scope>NUCLEOTIDE SEQUENCE</scope>
    <source>
        <strain evidence="7">NC_groundwater_763_Ag_S-0.2um_68_21</strain>
    </source>
</reference>
<dbReference type="GO" id="GO:0055085">
    <property type="term" value="P:transmembrane transport"/>
    <property type="evidence" value="ECO:0007669"/>
    <property type="project" value="InterPro"/>
</dbReference>
<gene>
    <name evidence="7" type="ORF">HYZ11_15700</name>
</gene>
<name>A0A932I356_UNCTE</name>